<feature type="region of interest" description="Disordered" evidence="4">
    <location>
        <begin position="474"/>
        <end position="496"/>
    </location>
</feature>
<feature type="compositionally biased region" description="Polar residues" evidence="4">
    <location>
        <begin position="205"/>
        <end position="219"/>
    </location>
</feature>
<accession>A0ABD3PWI3</accession>
<evidence type="ECO:0000313" key="6">
    <source>
        <dbReference type="Proteomes" id="UP001516023"/>
    </source>
</evidence>
<feature type="region of interest" description="Disordered" evidence="4">
    <location>
        <begin position="532"/>
        <end position="584"/>
    </location>
</feature>
<dbReference type="EMBL" id="JABMIG020000106">
    <property type="protein sequence ID" value="KAL3792049.1"/>
    <property type="molecule type" value="Genomic_DNA"/>
</dbReference>
<evidence type="ECO:0000313" key="5">
    <source>
        <dbReference type="EMBL" id="KAL3792049.1"/>
    </source>
</evidence>
<dbReference type="Proteomes" id="UP001516023">
    <property type="component" value="Unassembled WGS sequence"/>
</dbReference>
<comment type="similarity">
    <text evidence="2">Belongs to the CENP-C/MIF2 family.</text>
</comment>
<feature type="compositionally biased region" description="Basic residues" evidence="4">
    <location>
        <begin position="406"/>
        <end position="416"/>
    </location>
</feature>
<evidence type="ECO:0000256" key="4">
    <source>
        <dbReference type="SAM" id="MobiDB-lite"/>
    </source>
</evidence>
<feature type="compositionally biased region" description="Basic and acidic residues" evidence="4">
    <location>
        <begin position="127"/>
        <end position="167"/>
    </location>
</feature>
<dbReference type="InterPro" id="IPR011051">
    <property type="entry name" value="RmlC_Cupin_sf"/>
</dbReference>
<gene>
    <name evidence="5" type="ORF">HJC23_011214</name>
</gene>
<feature type="compositionally biased region" description="Basic and acidic residues" evidence="4">
    <location>
        <begin position="540"/>
        <end position="557"/>
    </location>
</feature>
<feature type="compositionally biased region" description="Acidic residues" evidence="4">
    <location>
        <begin position="335"/>
        <end position="356"/>
    </location>
</feature>
<organism evidence="5 6">
    <name type="scientific">Cyclotella cryptica</name>
    <dbReference type="NCBI Taxonomy" id="29204"/>
    <lineage>
        <taxon>Eukaryota</taxon>
        <taxon>Sar</taxon>
        <taxon>Stramenopiles</taxon>
        <taxon>Ochrophyta</taxon>
        <taxon>Bacillariophyta</taxon>
        <taxon>Coscinodiscophyceae</taxon>
        <taxon>Thalassiosirophycidae</taxon>
        <taxon>Stephanodiscales</taxon>
        <taxon>Stephanodiscaceae</taxon>
        <taxon>Cyclotella</taxon>
    </lineage>
</organism>
<evidence type="ECO:0000256" key="3">
    <source>
        <dbReference type="ARBA" id="ARBA00023242"/>
    </source>
</evidence>
<evidence type="ECO:0000256" key="2">
    <source>
        <dbReference type="ARBA" id="ARBA00010291"/>
    </source>
</evidence>
<feature type="compositionally biased region" description="Basic and acidic residues" evidence="4">
    <location>
        <begin position="245"/>
        <end position="257"/>
    </location>
</feature>
<keyword evidence="3" id="KW-0539">Nucleus</keyword>
<comment type="subcellular location">
    <subcellularLocation>
        <location evidence="1">Nucleus</location>
    </subcellularLocation>
</comment>
<evidence type="ECO:0008006" key="7">
    <source>
        <dbReference type="Google" id="ProtNLM"/>
    </source>
</evidence>
<dbReference type="PANTHER" id="PTHR16684:SF11">
    <property type="entry name" value="CENTROMERE PROTEIN C"/>
    <property type="match status" value="1"/>
</dbReference>
<comment type="caution">
    <text evidence="5">The sequence shown here is derived from an EMBL/GenBank/DDBJ whole genome shotgun (WGS) entry which is preliminary data.</text>
</comment>
<feature type="compositionally biased region" description="Basic and acidic residues" evidence="4">
    <location>
        <begin position="272"/>
        <end position="289"/>
    </location>
</feature>
<feature type="region of interest" description="Disordered" evidence="4">
    <location>
        <begin position="1"/>
        <end position="184"/>
    </location>
</feature>
<dbReference type="SUPFAM" id="SSF51182">
    <property type="entry name" value="RmlC-like cupins"/>
    <property type="match status" value="1"/>
</dbReference>
<feature type="compositionally biased region" description="Low complexity" evidence="4">
    <location>
        <begin position="116"/>
        <end position="125"/>
    </location>
</feature>
<dbReference type="InterPro" id="IPR014710">
    <property type="entry name" value="RmlC-like_jellyroll"/>
</dbReference>
<dbReference type="GO" id="GO:0005634">
    <property type="term" value="C:nucleus"/>
    <property type="evidence" value="ECO:0007669"/>
    <property type="project" value="UniProtKB-SubCell"/>
</dbReference>
<sequence length="765" mass="84866">MSDQPTGRRPVQGPPIVRIKSSTSAASFHDIGPQRAMSSSPNRKSPRRREAASSLQNSEYNDLADDSSIDETFHTQQPSDKHTIGKRTGVTLPPRGTIPVNNAGYEDIDAFWDAAKSPNPNSGKKPSSRDIKEAKRRDRRLEKQRMLEEDKQNEQRQLDERARKKPPELLTQPEDDGAFDGIATPKNVGWSNRLLHKAMGIPTDDSPTNTVLSKVSTAPPSAKSLATLDSASARHQTRAKATEVQLERVAKRGERDSPYASEELGDASFDGKGADPPEEMSKGRERGLDPEEEAMDPEEAFDSNDQISTAASNADESSRRSIAAKSSGKTPDMENSMEEMVERYDDEYNDNEDEGPGFELAAQEDVGFDNDHDDLNDDYEEKKVAAQKTTRDQSDDDEDDEERAVRKPNARSKTTKSKTEKQAPITPISVLRTKKSQDKKNQTNRVNWSTPNGTAGIPIGNRGYEAVPVSEYKEQYAPGQEPRSPSGTVLRRSSRARFKPLQFWKNEKLIFEPHNETGMLGEAMGDMPVVAGVQRALPTPHKERVAPAIDKKKEKDSKKKRARKDDQDDDDSHDGGPSAKIPFNPTQLMKKYKFSKGEHGSVWSETLEDTTDLKVVSRLDNRSFSKLPLSSTRGKKESKVVGFASQAFHVPTDPDDLFPGYISGNVVLPPRGIKDAEGVGLCSQVFNVGDCQPNSVEFALADPSSQDGEFDAETAQRFLLSKGDMFQIPPGNVYRIENHSKTDEARLFWTIIKCTSKAEQESDEE</sequence>
<proteinExistence type="inferred from homology"/>
<dbReference type="GO" id="GO:0000779">
    <property type="term" value="C:condensed chromosome, centromeric region"/>
    <property type="evidence" value="ECO:0007669"/>
    <property type="project" value="UniProtKB-ARBA"/>
</dbReference>
<evidence type="ECO:0000256" key="1">
    <source>
        <dbReference type="ARBA" id="ARBA00004123"/>
    </source>
</evidence>
<protein>
    <recommendedName>
        <fullName evidence="7">Mif2/CENP-C cupin domain-containing protein</fullName>
    </recommendedName>
</protein>
<feature type="compositionally biased region" description="Acidic residues" evidence="4">
    <location>
        <begin position="290"/>
        <end position="302"/>
    </location>
</feature>
<name>A0ABD3PWI3_9STRA</name>
<feature type="compositionally biased region" description="Acidic residues" evidence="4">
    <location>
        <begin position="366"/>
        <end position="379"/>
    </location>
</feature>
<feature type="compositionally biased region" description="Polar residues" evidence="4">
    <location>
        <begin position="443"/>
        <end position="453"/>
    </location>
</feature>
<dbReference type="AlphaFoldDB" id="A0ABD3PWI3"/>
<keyword evidence="6" id="KW-1185">Reference proteome</keyword>
<dbReference type="Gene3D" id="2.60.120.10">
    <property type="entry name" value="Jelly Rolls"/>
    <property type="match status" value="1"/>
</dbReference>
<dbReference type="InterPro" id="IPR028386">
    <property type="entry name" value="CENP-C/Mif2/cnp3"/>
</dbReference>
<feature type="compositionally biased region" description="Basic and acidic residues" evidence="4">
    <location>
        <begin position="380"/>
        <end position="393"/>
    </location>
</feature>
<reference evidence="5 6" key="1">
    <citation type="journal article" date="2020" name="G3 (Bethesda)">
        <title>Improved Reference Genome for Cyclotella cryptica CCMP332, a Model for Cell Wall Morphogenesis, Salinity Adaptation, and Lipid Production in Diatoms (Bacillariophyta).</title>
        <authorList>
            <person name="Roberts W.R."/>
            <person name="Downey K.M."/>
            <person name="Ruck E.C."/>
            <person name="Traller J.C."/>
            <person name="Alverson A.J."/>
        </authorList>
    </citation>
    <scope>NUCLEOTIDE SEQUENCE [LARGE SCALE GENOMIC DNA]</scope>
    <source>
        <strain evidence="5 6">CCMP332</strain>
    </source>
</reference>
<feature type="region of interest" description="Disordered" evidence="4">
    <location>
        <begin position="201"/>
        <end position="462"/>
    </location>
</feature>
<dbReference type="PANTHER" id="PTHR16684">
    <property type="entry name" value="CENTROMERE PROTEIN C"/>
    <property type="match status" value="1"/>
</dbReference>
<feature type="compositionally biased region" description="Polar residues" evidence="4">
    <location>
        <begin position="303"/>
        <end position="315"/>
    </location>
</feature>